<reference evidence="8 9" key="1">
    <citation type="submission" date="2024-05" db="EMBL/GenBank/DDBJ databases">
        <title>Long read based assembly of the Candida bracarensis genome reveals expanded adhesin content.</title>
        <authorList>
            <person name="Marcet-Houben M."/>
            <person name="Ksiezopolska E."/>
            <person name="Gabaldon T."/>
        </authorList>
    </citation>
    <scope>NUCLEOTIDE SEQUENCE [LARGE SCALE GENOMIC DNA]</scope>
    <source>
        <strain evidence="8 9">CBM6</strain>
    </source>
</reference>
<evidence type="ECO:0000259" key="7">
    <source>
        <dbReference type="Pfam" id="PF03962"/>
    </source>
</evidence>
<dbReference type="InterPro" id="IPR005647">
    <property type="entry name" value="Mnd1"/>
</dbReference>
<keyword evidence="3 6" id="KW-0175">Coiled coil</keyword>
<accession>A0ABR4P083</accession>
<feature type="domain" description="Mnd1 HTH" evidence="7">
    <location>
        <begin position="1"/>
        <end position="49"/>
    </location>
</feature>
<comment type="function">
    <text evidence="5">Required for proper homologous chromosome pairing and efficient cross-over and intragenic recombination during meiosis.</text>
</comment>
<evidence type="ECO:0000313" key="9">
    <source>
        <dbReference type="Proteomes" id="UP001623330"/>
    </source>
</evidence>
<evidence type="ECO:0000256" key="3">
    <source>
        <dbReference type="ARBA" id="ARBA00023054"/>
    </source>
</evidence>
<evidence type="ECO:0000256" key="2">
    <source>
        <dbReference type="ARBA" id="ARBA00005981"/>
    </source>
</evidence>
<sequence>MKELEKLIPKRCPGVSAMTVKEIIIAMIEEDNVISLEKCGQINIYWCFKNQVIMKLYEAVCTLRVKIADIKEEIKALETDINHQNKSEKCPMFSSGGIKYQRDTLLQELDTLKKNITSTMKDFTAVEEMMWDQARICGEQTNLGNQIHNLEVITDNIEILLSYLAKRCGIDISAIKDELDIPREFEEYNFKTFELETCEI</sequence>
<dbReference type="Proteomes" id="UP001623330">
    <property type="component" value="Unassembled WGS sequence"/>
</dbReference>
<dbReference type="PIRSF" id="PIRSF026991">
    <property type="entry name" value="Mnd1"/>
    <property type="match status" value="1"/>
</dbReference>
<evidence type="ECO:0000256" key="5">
    <source>
        <dbReference type="PIRNR" id="PIRNR026991"/>
    </source>
</evidence>
<evidence type="ECO:0000256" key="6">
    <source>
        <dbReference type="SAM" id="Coils"/>
    </source>
</evidence>
<feature type="coiled-coil region" evidence="6">
    <location>
        <begin position="67"/>
        <end position="122"/>
    </location>
</feature>
<comment type="subcellular location">
    <subcellularLocation>
        <location evidence="1 5">Nucleus</location>
    </subcellularLocation>
</comment>
<comment type="caution">
    <text evidence="8">The sequence shown here is derived from an EMBL/GenBank/DDBJ whole genome shotgun (WGS) entry which is preliminary data.</text>
</comment>
<proteinExistence type="inferred from homology"/>
<comment type="similarity">
    <text evidence="2 5">Belongs to the MND1 family.</text>
</comment>
<evidence type="ECO:0000256" key="4">
    <source>
        <dbReference type="ARBA" id="ARBA00023242"/>
    </source>
</evidence>
<dbReference type="InterPro" id="IPR040453">
    <property type="entry name" value="Mnd1_HTH"/>
</dbReference>
<evidence type="ECO:0000313" key="8">
    <source>
        <dbReference type="EMBL" id="KAL3234991.1"/>
    </source>
</evidence>
<keyword evidence="4 5" id="KW-0539">Nucleus</keyword>
<gene>
    <name evidence="8" type="ORF">RNJ44_02779</name>
</gene>
<evidence type="ECO:0000256" key="1">
    <source>
        <dbReference type="ARBA" id="ARBA00004123"/>
    </source>
</evidence>
<keyword evidence="9" id="KW-1185">Reference proteome</keyword>
<dbReference type="Pfam" id="PF03962">
    <property type="entry name" value="Mnd1"/>
    <property type="match status" value="1"/>
</dbReference>
<name>A0ABR4P083_9SACH</name>
<protein>
    <recommendedName>
        <fullName evidence="5">Meiotic nuclear division protein 1</fullName>
    </recommendedName>
</protein>
<organism evidence="8 9">
    <name type="scientific">Nakaseomyces bracarensis</name>
    <dbReference type="NCBI Taxonomy" id="273131"/>
    <lineage>
        <taxon>Eukaryota</taxon>
        <taxon>Fungi</taxon>
        <taxon>Dikarya</taxon>
        <taxon>Ascomycota</taxon>
        <taxon>Saccharomycotina</taxon>
        <taxon>Saccharomycetes</taxon>
        <taxon>Saccharomycetales</taxon>
        <taxon>Saccharomycetaceae</taxon>
        <taxon>Nakaseomyces</taxon>
    </lineage>
</organism>
<dbReference type="EMBL" id="JBEVYD010000002">
    <property type="protein sequence ID" value="KAL3234991.1"/>
    <property type="molecule type" value="Genomic_DNA"/>
</dbReference>